<protein>
    <submittedName>
        <fullName evidence="3">Aminoglycoside phosphotransferase family protein</fullName>
    </submittedName>
</protein>
<proteinExistence type="predicted"/>
<dbReference type="InterPro" id="IPR011009">
    <property type="entry name" value="Kinase-like_dom_sf"/>
</dbReference>
<dbReference type="OrthoDB" id="3723194at2"/>
<organism evidence="3 5">
    <name type="scientific">Nocardia cyriacigeorgica</name>
    <dbReference type="NCBI Taxonomy" id="135487"/>
    <lineage>
        <taxon>Bacteria</taxon>
        <taxon>Bacillati</taxon>
        <taxon>Actinomycetota</taxon>
        <taxon>Actinomycetes</taxon>
        <taxon>Mycobacteriales</taxon>
        <taxon>Nocardiaceae</taxon>
        <taxon>Nocardia</taxon>
    </lineage>
</organism>
<dbReference type="RefSeq" id="WP_138452975.1">
    <property type="nucleotide sequence ID" value="NZ_JADLSC010000002.1"/>
</dbReference>
<dbReference type="GO" id="GO:0016740">
    <property type="term" value="F:transferase activity"/>
    <property type="evidence" value="ECO:0007669"/>
    <property type="project" value="UniProtKB-KW"/>
</dbReference>
<accession>A0A5R8PF91</accession>
<dbReference type="PANTHER" id="PTHR21310">
    <property type="entry name" value="AMINOGLYCOSIDE PHOSPHOTRANSFERASE-RELATED-RELATED"/>
    <property type="match status" value="1"/>
</dbReference>
<dbReference type="AlphaFoldDB" id="A0A5R8PF91"/>
<dbReference type="Proteomes" id="UP000308349">
    <property type="component" value="Unassembled WGS sequence"/>
</dbReference>
<evidence type="ECO:0000313" key="5">
    <source>
        <dbReference type="Proteomes" id="UP000308349"/>
    </source>
</evidence>
<dbReference type="InterPro" id="IPR051678">
    <property type="entry name" value="AGP_Transferase"/>
</dbReference>
<evidence type="ECO:0000313" key="2">
    <source>
        <dbReference type="EMBL" id="TLF72713.1"/>
    </source>
</evidence>
<dbReference type="SUPFAM" id="SSF56112">
    <property type="entry name" value="Protein kinase-like (PK-like)"/>
    <property type="match status" value="1"/>
</dbReference>
<dbReference type="EMBL" id="VBUU01000008">
    <property type="protein sequence ID" value="TLG12467.1"/>
    <property type="molecule type" value="Genomic_DNA"/>
</dbReference>
<dbReference type="EMBL" id="VBUT01000015">
    <property type="protein sequence ID" value="TLF72713.1"/>
    <property type="molecule type" value="Genomic_DNA"/>
</dbReference>
<feature type="domain" description="Aminoglycoside phosphotransferase" evidence="1">
    <location>
        <begin position="34"/>
        <end position="247"/>
    </location>
</feature>
<name>A0A5R8PF91_9NOCA</name>
<dbReference type="Pfam" id="PF01636">
    <property type="entry name" value="APH"/>
    <property type="match status" value="1"/>
</dbReference>
<sequence>MTTDTHDAALETLHVACDKAGLPLDRATVLSRSENVLYRLEAGIVARVTRPGQQAAARREVAVADWLEASGVPAVQTWPGIDQPVIVDDRAVTFWRELPPHRHGRPAEIATALRRLHNLPPPDINLGTIDPFVRLDHRIATAITISDDDRAWMRDHLAELRERWRNVPAGLPWCVVHGDAWGGNVVATDNGEVYLLDLERTSLGPPEWDTVHTAIKHHSFGFITDTEYRAFCNAYGHDVTDWSGYELLRDLREFRMTCMAAQGATENPTHREQADHRIGCLRGKCGPRPWRGWRPIT</sequence>
<dbReference type="Proteomes" id="UP000306378">
    <property type="component" value="Unassembled WGS sequence"/>
</dbReference>
<evidence type="ECO:0000313" key="4">
    <source>
        <dbReference type="Proteomes" id="UP000306378"/>
    </source>
</evidence>
<keyword evidence="3" id="KW-0808">Transferase</keyword>
<dbReference type="InterPro" id="IPR002575">
    <property type="entry name" value="Aminoglycoside_PTrfase"/>
</dbReference>
<evidence type="ECO:0000313" key="3">
    <source>
        <dbReference type="EMBL" id="TLG12467.1"/>
    </source>
</evidence>
<gene>
    <name evidence="2" type="ORF">FEK34_28670</name>
    <name evidence="3" type="ORF">FEK35_11205</name>
</gene>
<evidence type="ECO:0000259" key="1">
    <source>
        <dbReference type="Pfam" id="PF01636"/>
    </source>
</evidence>
<reference evidence="4 5" key="1">
    <citation type="submission" date="2019-05" db="EMBL/GenBank/DDBJ databases">
        <title>Genomes sequences of two Nocardia cyriacigeorgica environmental isolates, type strains Nocardia asteroides ATCC 19247 and Nocardia cyriacigeorgica DSM 44484.</title>
        <authorList>
            <person name="Vautrin F."/>
            <person name="Bergeron E."/>
            <person name="Dubost A."/>
            <person name="Abrouk D."/>
            <person name="Rodriguez Nava V."/>
            <person name="Pujic P."/>
        </authorList>
    </citation>
    <scope>NUCLEOTIDE SEQUENCE [LARGE SCALE GENOMIC DNA]</scope>
    <source>
        <strain evidence="3 5">EML 1456</strain>
        <strain evidence="2 4">EML 446</strain>
    </source>
</reference>
<dbReference type="Gene3D" id="3.90.1200.10">
    <property type="match status" value="1"/>
</dbReference>
<comment type="caution">
    <text evidence="3">The sequence shown here is derived from an EMBL/GenBank/DDBJ whole genome shotgun (WGS) entry which is preliminary data.</text>
</comment>
<dbReference type="PANTHER" id="PTHR21310:SF40">
    <property type="entry name" value="AMINOGLYCOSIDE PHOSPHOTRANSFERASE DOMAIN-CONTAINING PROTEIN-RELATED"/>
    <property type="match status" value="1"/>
</dbReference>